<evidence type="ECO:0000256" key="1">
    <source>
        <dbReference type="ARBA" id="ARBA00004651"/>
    </source>
</evidence>
<reference evidence="12" key="1">
    <citation type="submission" date="2014-01" db="EMBL/GenBank/DDBJ databases">
        <title>The Genome Sequence of Anopheles farauti FAR1 (V2).</title>
        <authorList>
            <consortium name="The Broad Institute Genomics Platform"/>
            <person name="Neafsey D.E."/>
            <person name="Besansky N."/>
            <person name="Howell P."/>
            <person name="Walton C."/>
            <person name="Young S.K."/>
            <person name="Zeng Q."/>
            <person name="Gargeya S."/>
            <person name="Fitzgerald M."/>
            <person name="Haas B."/>
            <person name="Abouelleil A."/>
            <person name="Allen A.W."/>
            <person name="Alvarado L."/>
            <person name="Arachchi H.M."/>
            <person name="Berlin A.M."/>
            <person name="Chapman S.B."/>
            <person name="Gainer-Dewar J."/>
            <person name="Goldberg J."/>
            <person name="Griggs A."/>
            <person name="Gujja S."/>
            <person name="Hansen M."/>
            <person name="Howarth C."/>
            <person name="Imamovic A."/>
            <person name="Ireland A."/>
            <person name="Larimer J."/>
            <person name="McCowan C."/>
            <person name="Murphy C."/>
            <person name="Pearson M."/>
            <person name="Poon T.W."/>
            <person name="Priest M."/>
            <person name="Roberts A."/>
            <person name="Saif S."/>
            <person name="Shea T."/>
            <person name="Sisk P."/>
            <person name="Sykes S."/>
            <person name="Wortman J."/>
            <person name="Nusbaum C."/>
            <person name="Birren B."/>
        </authorList>
    </citation>
    <scope>NUCLEOTIDE SEQUENCE [LARGE SCALE GENOMIC DNA]</scope>
    <source>
        <strain evidence="12">FAR1</strain>
    </source>
</reference>
<dbReference type="AlphaFoldDB" id="A0A182QWW5"/>
<feature type="signal peptide" evidence="9">
    <location>
        <begin position="1"/>
        <end position="24"/>
    </location>
</feature>
<keyword evidence="12" id="KW-1185">Reference proteome</keyword>
<keyword evidence="5 8" id="KW-0472">Membrane</keyword>
<accession>A0A182QWW5</accession>
<dbReference type="Proteomes" id="UP000075886">
    <property type="component" value="Unassembled WGS sequence"/>
</dbReference>
<evidence type="ECO:0000256" key="3">
    <source>
        <dbReference type="ARBA" id="ARBA00022692"/>
    </source>
</evidence>
<evidence type="ECO:0000259" key="10">
    <source>
        <dbReference type="Pfam" id="PF24061"/>
    </source>
</evidence>
<evidence type="ECO:0000313" key="12">
    <source>
        <dbReference type="Proteomes" id="UP000075886"/>
    </source>
</evidence>
<evidence type="ECO:0000256" key="9">
    <source>
        <dbReference type="SAM" id="SignalP"/>
    </source>
</evidence>
<keyword evidence="2" id="KW-1003">Cell membrane</keyword>
<keyword evidence="3 8" id="KW-0812">Transmembrane</keyword>
<dbReference type="PANTHER" id="PTHR42643:SF30">
    <property type="entry name" value="IONOTROPIC RECEPTOR 40A-RELATED"/>
    <property type="match status" value="1"/>
</dbReference>
<dbReference type="Gene3D" id="3.40.190.10">
    <property type="entry name" value="Periplasmic binding protein-like II"/>
    <property type="match status" value="1"/>
</dbReference>
<keyword evidence="6" id="KW-0675">Receptor</keyword>
<dbReference type="VEuPathDB" id="VectorBase:AFAF018501"/>
<dbReference type="InterPro" id="IPR056198">
    <property type="entry name" value="LBD_receptor"/>
</dbReference>
<dbReference type="EMBL" id="AXCN02002488">
    <property type="status" value="NOT_ANNOTATED_CDS"/>
    <property type="molecule type" value="Genomic_DNA"/>
</dbReference>
<evidence type="ECO:0000256" key="6">
    <source>
        <dbReference type="ARBA" id="ARBA00023170"/>
    </source>
</evidence>
<feature type="transmembrane region" description="Helical" evidence="8">
    <location>
        <begin position="128"/>
        <end position="148"/>
    </location>
</feature>
<keyword evidence="4 8" id="KW-1133">Transmembrane helix</keyword>
<evidence type="ECO:0000256" key="4">
    <source>
        <dbReference type="ARBA" id="ARBA00022989"/>
    </source>
</evidence>
<keyword evidence="9" id="KW-0732">Signal</keyword>
<name>A0A182QWW5_9DIPT</name>
<protein>
    <recommendedName>
        <fullName evidence="10">Putative ionotropic receptor ligand binding domain-containing protein</fullName>
    </recommendedName>
</protein>
<evidence type="ECO:0000256" key="2">
    <source>
        <dbReference type="ARBA" id="ARBA00022475"/>
    </source>
</evidence>
<comment type="subcellular location">
    <subcellularLocation>
        <location evidence="1">Cell membrane</location>
        <topology evidence="1">Multi-pass membrane protein</topology>
    </subcellularLocation>
</comment>
<organism evidence="11 12">
    <name type="scientific">Anopheles farauti</name>
    <dbReference type="NCBI Taxonomy" id="69004"/>
    <lineage>
        <taxon>Eukaryota</taxon>
        <taxon>Metazoa</taxon>
        <taxon>Ecdysozoa</taxon>
        <taxon>Arthropoda</taxon>
        <taxon>Hexapoda</taxon>
        <taxon>Insecta</taxon>
        <taxon>Pterygota</taxon>
        <taxon>Neoptera</taxon>
        <taxon>Endopterygota</taxon>
        <taxon>Diptera</taxon>
        <taxon>Nematocera</taxon>
        <taxon>Culicoidea</taxon>
        <taxon>Culicidae</taxon>
        <taxon>Anophelinae</taxon>
        <taxon>Anopheles</taxon>
    </lineage>
</organism>
<proteinExistence type="predicted"/>
<sequence>MTKQAHVSWLALGLCRLLCLLVHAHHPVEEWVSCVTEVLQPNAATVRHQLNVYGLNRAAEGTFQRDLLDQLLPALSANGSQFSVNLAPYPRTVSYNQRNFVLILLQDVRDFLAHLPALVRKNVELRGYFLLLLVPGAIAVEPVLMGSLMRRLWSVRIHNVLLAIGLGAHRIDLHGYDPYGPGCCDCSRPVRLDRCHGGVLERGHRSMPLYDRFPRNLYGCRLRIACFERAPFMQFVNTTTSRRLTGIEGSLVELMADRLNFRVSVVQPMDGRVWGRIYPNGTADGAMGLLMDGAVHLTLGGYFPYPKLLTNTTQSHNYYTTDLVLAVPEALATFSPLEQLLKPFQLTIWVLVAVELVVGFVTLRPAAVVFNFWRTFVGESVANGGPRRATARFVLLLWILHSTLLRECYKGSLVGYLTEPNPLNDIHSLAVLLASGYRLAMTENVYHKVFDGAPHHHQLSDRSQLLLIEPADGLALLERTIRTRDRLALAYTREEIIKFNERNRTVLNYRTSDEQLLTFHFAMYFKRSSPMAAVFDWYIRRVVATGFVVRWHRIHLDMRFQRPTLAATGQAEVLHVRHLLGSYLLLLGGLSLATLAFTCEVAWVRWWWPRPVSTGHHYPYLHELRQCYPPKRPLPPHTSIIRQGRLLPCRV</sequence>
<dbReference type="PANTHER" id="PTHR42643">
    <property type="entry name" value="IONOTROPIC RECEPTOR 20A-RELATED"/>
    <property type="match status" value="1"/>
</dbReference>
<reference evidence="11" key="2">
    <citation type="submission" date="2020-05" db="UniProtKB">
        <authorList>
            <consortium name="EnsemblMetazoa"/>
        </authorList>
    </citation>
    <scope>IDENTIFICATION</scope>
    <source>
        <strain evidence="11">FAR1</strain>
    </source>
</reference>
<evidence type="ECO:0000256" key="7">
    <source>
        <dbReference type="ARBA" id="ARBA00023180"/>
    </source>
</evidence>
<evidence type="ECO:0000256" key="8">
    <source>
        <dbReference type="SAM" id="Phobius"/>
    </source>
</evidence>
<feature type="chain" id="PRO_5008133519" description="Putative ionotropic receptor ligand binding domain-containing protein" evidence="9">
    <location>
        <begin position="25"/>
        <end position="651"/>
    </location>
</feature>
<dbReference type="Pfam" id="PF24061">
    <property type="entry name" value="LBD_receptor"/>
    <property type="match status" value="1"/>
</dbReference>
<feature type="domain" description="Putative ionotropic receptor ligand binding" evidence="10">
    <location>
        <begin position="32"/>
        <end position="207"/>
    </location>
</feature>
<dbReference type="STRING" id="69004.A0A182QWW5"/>
<evidence type="ECO:0000256" key="5">
    <source>
        <dbReference type="ARBA" id="ARBA00023136"/>
    </source>
</evidence>
<dbReference type="Gene3D" id="1.10.287.70">
    <property type="match status" value="1"/>
</dbReference>
<evidence type="ECO:0000313" key="11">
    <source>
        <dbReference type="EnsemblMetazoa" id="AFAF018501-PA"/>
    </source>
</evidence>
<dbReference type="InterPro" id="IPR052192">
    <property type="entry name" value="Insect_Ionotropic_Sensory_Rcpt"/>
</dbReference>
<dbReference type="EnsemblMetazoa" id="AFAF018501-RA">
    <property type="protein sequence ID" value="AFAF018501-PA"/>
    <property type="gene ID" value="AFAF018501"/>
</dbReference>
<dbReference type="SUPFAM" id="SSF53850">
    <property type="entry name" value="Periplasmic binding protein-like II"/>
    <property type="match status" value="1"/>
</dbReference>
<keyword evidence="7" id="KW-0325">Glycoprotein</keyword>
<dbReference type="GO" id="GO:0005886">
    <property type="term" value="C:plasma membrane"/>
    <property type="evidence" value="ECO:0007669"/>
    <property type="project" value="UniProtKB-SubCell"/>
</dbReference>